<dbReference type="InterPro" id="IPR043502">
    <property type="entry name" value="DNA/RNA_pol_sf"/>
</dbReference>
<dbReference type="PANTHER" id="PTHR34222">
    <property type="entry name" value="GAG_PRE-INTEGRS DOMAIN-CONTAINING PROTEIN"/>
    <property type="match status" value="1"/>
</dbReference>
<protein>
    <recommendedName>
        <fullName evidence="2">Reverse transcriptase Ty1/copia-type domain-containing protein</fullName>
    </recommendedName>
</protein>
<evidence type="ECO:0000313" key="4">
    <source>
        <dbReference type="RefSeq" id="XP_071902745.1"/>
    </source>
</evidence>
<dbReference type="GeneID" id="140005628"/>
<evidence type="ECO:0000256" key="1">
    <source>
        <dbReference type="SAM" id="MobiDB-lite"/>
    </source>
</evidence>
<evidence type="ECO:0000313" key="3">
    <source>
        <dbReference type="Proteomes" id="UP001652660"/>
    </source>
</evidence>
<feature type="region of interest" description="Disordered" evidence="1">
    <location>
        <begin position="57"/>
        <end position="78"/>
    </location>
</feature>
<accession>A0ABM4U627</accession>
<dbReference type="Proteomes" id="UP001652660">
    <property type="component" value="Chromosome 4e"/>
</dbReference>
<keyword evidence="3" id="KW-1185">Reference proteome</keyword>
<dbReference type="SUPFAM" id="SSF56672">
    <property type="entry name" value="DNA/RNA polymerases"/>
    <property type="match status" value="1"/>
</dbReference>
<dbReference type="InterPro" id="IPR013103">
    <property type="entry name" value="RVT_2"/>
</dbReference>
<dbReference type="RefSeq" id="XP_071902745.1">
    <property type="nucleotide sequence ID" value="XM_072046644.1"/>
</dbReference>
<organism evidence="3 4">
    <name type="scientific">Coffea arabica</name>
    <name type="common">Arabian coffee</name>
    <dbReference type="NCBI Taxonomy" id="13443"/>
    <lineage>
        <taxon>Eukaryota</taxon>
        <taxon>Viridiplantae</taxon>
        <taxon>Streptophyta</taxon>
        <taxon>Embryophyta</taxon>
        <taxon>Tracheophyta</taxon>
        <taxon>Spermatophyta</taxon>
        <taxon>Magnoliopsida</taxon>
        <taxon>eudicotyledons</taxon>
        <taxon>Gunneridae</taxon>
        <taxon>Pentapetalae</taxon>
        <taxon>asterids</taxon>
        <taxon>lamiids</taxon>
        <taxon>Gentianales</taxon>
        <taxon>Rubiaceae</taxon>
        <taxon>Ixoroideae</taxon>
        <taxon>Gardenieae complex</taxon>
        <taxon>Bertiereae - Coffeeae clade</taxon>
        <taxon>Coffeeae</taxon>
        <taxon>Coffea</taxon>
    </lineage>
</organism>
<reference evidence="4" key="1">
    <citation type="submission" date="2025-08" db="UniProtKB">
        <authorList>
            <consortium name="RefSeq"/>
        </authorList>
    </citation>
    <scope>IDENTIFICATION</scope>
    <source>
        <tissue evidence="4">Leaves</tissue>
    </source>
</reference>
<proteinExistence type="predicted"/>
<name>A0ABM4U627_COFAR</name>
<sequence>MAVMSFLAGLPIKFDAARTQILSNPEIVSLHDTFTRVLRTERSLSTSNVTSALVSRIGAGRGNNGRNSGKNRTGGIAGHGQYNSNQRVCYHCKKSGHTIHTCWDLHSRPQQQPPFANFATQENNYVPSDKSILISADEFARFSEFQASQKSVNPSSITNPPFIDHSDHMTGNKGMLFSFNPNKDHPNVTLADGSCVLVVGSGIDLMTGKIISKGRESGSLYTLETPSSKVPKPVACSSTLTLLEIHCRLSHPSLPTLKKLCPNFQNLSHLNCVFSSFSTHRLTSPPPSLSIDPSSDPPLPESLDSSLDLLIALRKDSISLPQRLSEALEYPGWRAAMEEEMMTLDNNGTWDLVHLPTGKKPIGCKWVFAVKVNPDGSVSRLNARLVAKGYTQTYGVDYSDTFSPVAKLTSIRLFISLAATNNWPLYQLDVKNAFLHGDLQEEVYMEQPPGFVAQGESGKVCRLRKSLYDLKQSPRTWFGRFSEVVQEFGMKKCNFNHSVFYQQSEVGIILLVVYIDDIVITGSNNAVIEITRCKQGIFLCQRKYVLDLLKATRKLGAKPCSAPMIPNMQLTVDDGELFSDPEMYRRLVRKLNYFTELQDVVYYMVIMAILMLNASQMWIGQVLKLIENLQLDIVSSLEQNLISTSHVRTEEQLADIFTKSLNGPRIDYICGKMGMINNYALS</sequence>
<feature type="compositionally biased region" description="Low complexity" evidence="1">
    <location>
        <begin position="64"/>
        <end position="74"/>
    </location>
</feature>
<feature type="domain" description="Reverse transcriptase Ty1/copia-type" evidence="2">
    <location>
        <begin position="347"/>
        <end position="529"/>
    </location>
</feature>
<evidence type="ECO:0000259" key="2">
    <source>
        <dbReference type="Pfam" id="PF07727"/>
    </source>
</evidence>
<dbReference type="Pfam" id="PF07727">
    <property type="entry name" value="RVT_2"/>
    <property type="match status" value="1"/>
</dbReference>
<gene>
    <name evidence="4" type="primary">LOC140005628</name>
</gene>
<dbReference type="PANTHER" id="PTHR34222:SF95">
    <property type="entry name" value="RRNA 2'-O-METHYLTRANSFERASE FIBRILLARIN-LIKE ISOFORM X1"/>
    <property type="match status" value="1"/>
</dbReference>